<feature type="region of interest" description="Disordered" evidence="1">
    <location>
        <begin position="1"/>
        <end position="30"/>
    </location>
</feature>
<evidence type="ECO:0000313" key="3">
    <source>
        <dbReference type="Proteomes" id="UP001153050"/>
    </source>
</evidence>
<reference evidence="2 3" key="1">
    <citation type="submission" date="2022-03" db="EMBL/GenBank/DDBJ databases">
        <authorList>
            <person name="Brunel B."/>
        </authorList>
    </citation>
    <scope>NUCLEOTIDE SEQUENCE [LARGE SCALE GENOMIC DNA]</scope>
    <source>
        <strain evidence="2">STM5069sample</strain>
    </source>
</reference>
<name>A0ABM9DHA9_9HYPH</name>
<dbReference type="EMBL" id="CAKXZT010000032">
    <property type="protein sequence ID" value="CAH2395980.1"/>
    <property type="molecule type" value="Genomic_DNA"/>
</dbReference>
<proteinExistence type="predicted"/>
<comment type="caution">
    <text evidence="2">The sequence shown here is derived from an EMBL/GenBank/DDBJ whole genome shotgun (WGS) entry which is preliminary data.</text>
</comment>
<sequence length="62" mass="6779">MGEIGSFNPPRLDGGTGLHKPQAGSCAAQSPAHVSVNIYWLAKVTERPMHIPRTEHVRFQKA</sequence>
<keyword evidence="3" id="KW-1185">Reference proteome</keyword>
<protein>
    <submittedName>
        <fullName evidence="2">Uncharacterized protein</fullName>
    </submittedName>
</protein>
<accession>A0ABM9DHA9</accession>
<dbReference type="Proteomes" id="UP001153050">
    <property type="component" value="Unassembled WGS sequence"/>
</dbReference>
<evidence type="ECO:0000256" key="1">
    <source>
        <dbReference type="SAM" id="MobiDB-lite"/>
    </source>
</evidence>
<gene>
    <name evidence="2" type="ORF">MES5069_1270045</name>
</gene>
<organism evidence="2 3">
    <name type="scientific">Mesorhizobium escarrei</name>
    <dbReference type="NCBI Taxonomy" id="666018"/>
    <lineage>
        <taxon>Bacteria</taxon>
        <taxon>Pseudomonadati</taxon>
        <taxon>Pseudomonadota</taxon>
        <taxon>Alphaproteobacteria</taxon>
        <taxon>Hyphomicrobiales</taxon>
        <taxon>Phyllobacteriaceae</taxon>
        <taxon>Mesorhizobium</taxon>
    </lineage>
</organism>
<evidence type="ECO:0000313" key="2">
    <source>
        <dbReference type="EMBL" id="CAH2395980.1"/>
    </source>
</evidence>